<dbReference type="EMBL" id="JAFBFI010000011">
    <property type="protein sequence ID" value="MBM7693254.1"/>
    <property type="molecule type" value="Genomic_DNA"/>
</dbReference>
<evidence type="ECO:0000313" key="2">
    <source>
        <dbReference type="EMBL" id="MBM7693254.1"/>
    </source>
</evidence>
<name>A0ABS2QKG1_9BACI</name>
<dbReference type="Proteomes" id="UP000823486">
    <property type="component" value="Unassembled WGS sequence"/>
</dbReference>
<comment type="similarity">
    <text evidence="1">Belongs to the asp23 family.</text>
</comment>
<dbReference type="RefSeq" id="WP_204544024.1">
    <property type="nucleotide sequence ID" value="NZ_JAFBFI010000011.1"/>
</dbReference>
<keyword evidence="3" id="KW-1185">Reference proteome</keyword>
<dbReference type="PANTHER" id="PTHR34297:SF1">
    <property type="entry name" value="ASP23_GLS24 FAMILY ENVELOPE STRESS RESPONSE PROTEIN"/>
    <property type="match status" value="1"/>
</dbReference>
<gene>
    <name evidence="2" type="ORF">JOC77_002694</name>
</gene>
<evidence type="ECO:0000256" key="1">
    <source>
        <dbReference type="ARBA" id="ARBA00005721"/>
    </source>
</evidence>
<protein>
    <submittedName>
        <fullName evidence="2">Alkaline shock family protein YloU</fullName>
    </submittedName>
</protein>
<dbReference type="PANTHER" id="PTHR34297">
    <property type="entry name" value="HYPOTHETICAL CYTOSOLIC PROTEIN-RELATED"/>
    <property type="match status" value="1"/>
</dbReference>
<evidence type="ECO:0000313" key="3">
    <source>
        <dbReference type="Proteomes" id="UP000823486"/>
    </source>
</evidence>
<sequence length="136" mass="14830">MSENQSTLEMSHNNKGLGKVEIAPEVIEVIAGIAAHEVEGVANMRGNFASGVVEKLGKKNHGKGVRVDLSEDGIKLDIYCTMKFGVSIPKVAGEVQDNIRQALINMTALEPDEVNVHIVGIQFENQKPEAEFEQEM</sequence>
<reference evidence="2 3" key="1">
    <citation type="submission" date="2021-01" db="EMBL/GenBank/DDBJ databases">
        <title>Genomic Encyclopedia of Type Strains, Phase IV (KMG-IV): sequencing the most valuable type-strain genomes for metagenomic binning, comparative biology and taxonomic classification.</title>
        <authorList>
            <person name="Goeker M."/>
        </authorList>
    </citation>
    <scope>NUCLEOTIDE SEQUENCE [LARGE SCALE GENOMIC DNA]</scope>
    <source>
        <strain evidence="2 3">DSM 105482</strain>
    </source>
</reference>
<dbReference type="Pfam" id="PF03780">
    <property type="entry name" value="Asp23"/>
    <property type="match status" value="1"/>
</dbReference>
<proteinExistence type="inferred from homology"/>
<comment type="caution">
    <text evidence="2">The sequence shown here is derived from an EMBL/GenBank/DDBJ whole genome shotgun (WGS) entry which is preliminary data.</text>
</comment>
<dbReference type="InterPro" id="IPR005531">
    <property type="entry name" value="Asp23"/>
</dbReference>
<organism evidence="2 3">
    <name type="scientific">Peribacillus deserti</name>
    <dbReference type="NCBI Taxonomy" id="673318"/>
    <lineage>
        <taxon>Bacteria</taxon>
        <taxon>Bacillati</taxon>
        <taxon>Bacillota</taxon>
        <taxon>Bacilli</taxon>
        <taxon>Bacillales</taxon>
        <taxon>Bacillaceae</taxon>
        <taxon>Peribacillus</taxon>
    </lineage>
</organism>
<accession>A0ABS2QKG1</accession>